<dbReference type="GO" id="GO:0042586">
    <property type="term" value="F:peptide deformylase activity"/>
    <property type="evidence" value="ECO:0007669"/>
    <property type="project" value="UniProtKB-UniRule"/>
</dbReference>
<feature type="binding site" evidence="6">
    <location>
        <begin position="269"/>
        <end position="272"/>
    </location>
    <ligand>
        <name>(6S)-5,6,7,8-tetrahydrofolate</name>
        <dbReference type="ChEBI" id="CHEBI:57453"/>
    </ligand>
</feature>
<dbReference type="InterPro" id="IPR002376">
    <property type="entry name" value="Formyl_transf_N"/>
</dbReference>
<dbReference type="PANTHER" id="PTHR11138:SF5">
    <property type="entry name" value="METHIONYL-TRNA FORMYLTRANSFERASE, MITOCHONDRIAL"/>
    <property type="match status" value="1"/>
</dbReference>
<evidence type="ECO:0000259" key="8">
    <source>
        <dbReference type="Pfam" id="PF02911"/>
    </source>
</evidence>
<comment type="similarity">
    <text evidence="2 5">Belongs to the polypeptide deformylase family.</text>
</comment>
<dbReference type="SUPFAM" id="SSF53328">
    <property type="entry name" value="Formyltransferase"/>
    <property type="match status" value="1"/>
</dbReference>
<dbReference type="Pfam" id="PF01327">
    <property type="entry name" value="Pep_deformylase"/>
    <property type="match status" value="1"/>
</dbReference>
<comment type="function">
    <text evidence="5">Removes the formyl group from the N-terminal Met of newly synthesized proteins. Requires at least a dipeptide for an efficient rate of reaction. N-terminal L-methionine is a prerequisite for activity but the enzyme has broad specificity at other positions.</text>
</comment>
<dbReference type="HAMAP" id="MF_00182">
    <property type="entry name" value="Formyl_trans"/>
    <property type="match status" value="1"/>
</dbReference>
<dbReference type="InterPro" id="IPR023635">
    <property type="entry name" value="Peptide_deformylase"/>
</dbReference>
<comment type="caution">
    <text evidence="9">The sequence shown here is derived from an EMBL/GenBank/DDBJ whole genome shotgun (WGS) entry which is preliminary data.</text>
</comment>
<comment type="catalytic activity">
    <reaction evidence="5">
        <text>N-terminal N-formyl-L-methionyl-[peptide] + H2O = N-terminal L-methionyl-[peptide] + formate</text>
        <dbReference type="Rhea" id="RHEA:24420"/>
        <dbReference type="Rhea" id="RHEA-COMP:10639"/>
        <dbReference type="Rhea" id="RHEA-COMP:10640"/>
        <dbReference type="ChEBI" id="CHEBI:15377"/>
        <dbReference type="ChEBI" id="CHEBI:15740"/>
        <dbReference type="ChEBI" id="CHEBI:49298"/>
        <dbReference type="ChEBI" id="CHEBI:64731"/>
        <dbReference type="EC" id="3.5.1.88"/>
    </reaction>
</comment>
<dbReference type="Gene3D" id="3.90.45.10">
    <property type="entry name" value="Peptide deformylase"/>
    <property type="match status" value="1"/>
</dbReference>
<evidence type="ECO:0000313" key="10">
    <source>
        <dbReference type="Proteomes" id="UP000034498"/>
    </source>
</evidence>
<dbReference type="InterPro" id="IPR011034">
    <property type="entry name" value="Formyl_transferase-like_C_sf"/>
</dbReference>
<name>A0A0G0K5N9_9BACT</name>
<feature type="binding site" evidence="5">
    <location>
        <position position="98"/>
    </location>
    <ligand>
        <name>Fe cation</name>
        <dbReference type="ChEBI" id="CHEBI:24875"/>
    </ligand>
</feature>
<dbReference type="CDD" id="cd08704">
    <property type="entry name" value="Met_tRNA_FMT_C"/>
    <property type="match status" value="1"/>
</dbReference>
<dbReference type="SUPFAM" id="SSF50486">
    <property type="entry name" value="FMT C-terminal domain-like"/>
    <property type="match status" value="1"/>
</dbReference>
<dbReference type="NCBIfam" id="TIGR00079">
    <property type="entry name" value="pept_deformyl"/>
    <property type="match status" value="1"/>
</dbReference>
<dbReference type="EC" id="3.5.1.88" evidence="5"/>
<dbReference type="NCBIfam" id="NF001159">
    <property type="entry name" value="PRK00150.1-3"/>
    <property type="match status" value="1"/>
</dbReference>
<dbReference type="EC" id="2.1.2.9" evidence="6"/>
<comment type="cofactor">
    <cofactor evidence="5">
        <name>Fe(2+)</name>
        <dbReference type="ChEBI" id="CHEBI:29033"/>
    </cofactor>
    <text evidence="5">Binds 1 Fe(2+) ion.</text>
</comment>
<evidence type="ECO:0000259" key="7">
    <source>
        <dbReference type="Pfam" id="PF00551"/>
    </source>
</evidence>
<evidence type="ECO:0000256" key="2">
    <source>
        <dbReference type="ARBA" id="ARBA00010759"/>
    </source>
</evidence>
<dbReference type="PRINTS" id="PR01576">
    <property type="entry name" value="PDEFORMYLASE"/>
</dbReference>
<evidence type="ECO:0000256" key="1">
    <source>
        <dbReference type="ARBA" id="ARBA00010699"/>
    </source>
</evidence>
<organism evidence="9 10">
    <name type="scientific">Berkelbacteria bacterium GW2011_GWB1_38_5</name>
    <dbReference type="NCBI Taxonomy" id="1618336"/>
    <lineage>
        <taxon>Bacteria</taxon>
        <taxon>Candidatus Berkelbacteria</taxon>
    </lineage>
</organism>
<dbReference type="HAMAP" id="MF_00163">
    <property type="entry name" value="Pep_deformylase"/>
    <property type="match status" value="1"/>
</dbReference>
<dbReference type="STRING" id="1618336.US94_C0014G0010"/>
<dbReference type="CDD" id="cd00487">
    <property type="entry name" value="Pep_deformylase"/>
    <property type="match status" value="1"/>
</dbReference>
<dbReference type="AlphaFoldDB" id="A0A0G0K5N9"/>
<dbReference type="EMBL" id="LBUX01000014">
    <property type="protein sequence ID" value="KKQ74092.1"/>
    <property type="molecule type" value="Genomic_DNA"/>
</dbReference>
<dbReference type="InterPro" id="IPR036821">
    <property type="entry name" value="Peptide_deformylase_sf"/>
</dbReference>
<proteinExistence type="inferred from homology"/>
<dbReference type="Pfam" id="PF00551">
    <property type="entry name" value="Formyl_trans_N"/>
    <property type="match status" value="1"/>
</dbReference>
<feature type="domain" description="Formyl transferase C-terminal" evidence="8">
    <location>
        <begin position="363"/>
        <end position="412"/>
    </location>
</feature>
<comment type="function">
    <text evidence="6">Attaches a formyl group to the free amino group of methionyl-tRNA(fMet). The formyl group appears to play a dual role in the initiator identity of N-formylmethionyl-tRNA by promoting its recognition by IF2 and preventing the misappropriation of this tRNA by the elongation apparatus.</text>
</comment>
<keyword evidence="5" id="KW-0378">Hydrolase</keyword>
<keyword evidence="4 6" id="KW-0648">Protein biosynthesis</keyword>
<evidence type="ECO:0000256" key="3">
    <source>
        <dbReference type="ARBA" id="ARBA00022679"/>
    </source>
</evidence>
<accession>A0A0G0K5N9</accession>
<dbReference type="InterPro" id="IPR005794">
    <property type="entry name" value="Fmt"/>
</dbReference>
<comment type="similarity">
    <text evidence="1 6">Belongs to the Fmt family.</text>
</comment>
<dbReference type="GO" id="GO:0046872">
    <property type="term" value="F:metal ion binding"/>
    <property type="evidence" value="ECO:0007669"/>
    <property type="project" value="UniProtKB-KW"/>
</dbReference>
<dbReference type="Gene3D" id="3.40.50.12230">
    <property type="match status" value="1"/>
</dbReference>
<evidence type="ECO:0000256" key="4">
    <source>
        <dbReference type="ARBA" id="ARBA00022917"/>
    </source>
</evidence>
<sequence length="450" mass="50808">MKKLLPITTVPDNKLNEVTKKVTSFDIDLQNQIRQMVDTLRSDKNGIGLSANQVGFDNQVCIVEFVESKEKISIPLQVFINPRIIEQSQECETLVEGCLSVPQIELSVERSVKLKLKVQNEKGKIKKLTAKGILARILQHELDHLNGIIFTNRIKEKLFSTNPNLKNIKIAFFGSGDFAATILKGLILLDFNMEIFTEIAKPVGRSKELKPTAVGQLALDFQKKFVEVNNINQLNFPQFDLIITADFGKKIPDAILKSAKIAAINIHPSLLPKYRGATPIQSVILNGEKETGISIIKMTSKIDQGPILAQITTEILPNENSITLKKRLSTLGLSLLIEILPDIVSFKIAEKNQDESKATLTKKIVKEDGKINWQKSPTQIDRQIRAFYGWPKAFTFINNLRLIIHTAHLKDKKLVFDIVQIEGKKPMTFKDFMKGFKGQKLDWFNKLKLE</sequence>
<comment type="catalytic activity">
    <reaction evidence="6">
        <text>L-methionyl-tRNA(fMet) + (6R)-10-formyltetrahydrofolate = N-formyl-L-methionyl-tRNA(fMet) + (6S)-5,6,7,8-tetrahydrofolate + H(+)</text>
        <dbReference type="Rhea" id="RHEA:24380"/>
        <dbReference type="Rhea" id="RHEA-COMP:9952"/>
        <dbReference type="Rhea" id="RHEA-COMP:9953"/>
        <dbReference type="ChEBI" id="CHEBI:15378"/>
        <dbReference type="ChEBI" id="CHEBI:57453"/>
        <dbReference type="ChEBI" id="CHEBI:78530"/>
        <dbReference type="ChEBI" id="CHEBI:78844"/>
        <dbReference type="ChEBI" id="CHEBI:195366"/>
        <dbReference type="EC" id="2.1.2.9"/>
    </reaction>
</comment>
<feature type="binding site" evidence="5">
    <location>
        <position position="144"/>
    </location>
    <ligand>
        <name>Fe cation</name>
        <dbReference type="ChEBI" id="CHEBI:24875"/>
    </ligand>
</feature>
<evidence type="ECO:0000256" key="6">
    <source>
        <dbReference type="HAMAP-Rule" id="MF_00182"/>
    </source>
</evidence>
<evidence type="ECO:0000313" key="9">
    <source>
        <dbReference type="EMBL" id="KKQ74092.1"/>
    </source>
</evidence>
<dbReference type="Proteomes" id="UP000034498">
    <property type="component" value="Unassembled WGS sequence"/>
</dbReference>
<protein>
    <recommendedName>
        <fullName evidence="5 6">Multifunctional fusion protein</fullName>
    </recommendedName>
    <domain>
        <recommendedName>
            <fullName evidence="5">Peptide deformylase</fullName>
            <shortName evidence="5">PDF</shortName>
            <ecNumber evidence="5">3.5.1.88</ecNumber>
        </recommendedName>
        <alternativeName>
            <fullName evidence="5">Polypeptide deformylase</fullName>
        </alternativeName>
    </domain>
    <domain>
        <recommendedName>
            <fullName evidence="6">Methionyl-tRNA formyltransferase</fullName>
            <ecNumber evidence="6">2.1.2.9</ecNumber>
        </recommendedName>
    </domain>
</protein>
<dbReference type="PANTHER" id="PTHR11138">
    <property type="entry name" value="METHIONYL-TRNA FORMYLTRANSFERASE"/>
    <property type="match status" value="1"/>
</dbReference>
<dbReference type="InterPro" id="IPR044135">
    <property type="entry name" value="Met-tRNA-FMT_C"/>
</dbReference>
<keyword evidence="5" id="KW-0408">Iron</keyword>
<keyword evidence="3 6" id="KW-0808">Transferase</keyword>
<feature type="active site" evidence="5">
    <location>
        <position position="141"/>
    </location>
</feature>
<gene>
    <name evidence="5" type="primary">def</name>
    <name evidence="6" type="synonym">fmt</name>
    <name evidence="9" type="ORF">US94_C0014G0010</name>
</gene>
<dbReference type="SUPFAM" id="SSF56420">
    <property type="entry name" value="Peptide deformylase"/>
    <property type="match status" value="1"/>
</dbReference>
<dbReference type="PATRIC" id="fig|1618336.3.peg.297"/>
<reference evidence="9 10" key="1">
    <citation type="journal article" date="2015" name="Nature">
        <title>rRNA introns, odd ribosomes, and small enigmatic genomes across a large radiation of phyla.</title>
        <authorList>
            <person name="Brown C.T."/>
            <person name="Hug L.A."/>
            <person name="Thomas B.C."/>
            <person name="Sharon I."/>
            <person name="Castelle C.J."/>
            <person name="Singh A."/>
            <person name="Wilkins M.J."/>
            <person name="Williams K.H."/>
            <person name="Banfield J.F."/>
        </authorList>
    </citation>
    <scope>NUCLEOTIDE SEQUENCE [LARGE SCALE GENOMIC DNA]</scope>
</reference>
<dbReference type="Pfam" id="PF02911">
    <property type="entry name" value="Formyl_trans_C"/>
    <property type="match status" value="1"/>
</dbReference>
<feature type="binding site" evidence="5">
    <location>
        <position position="140"/>
    </location>
    <ligand>
        <name>Fe cation</name>
        <dbReference type="ChEBI" id="CHEBI:24875"/>
    </ligand>
</feature>
<dbReference type="InterPro" id="IPR041711">
    <property type="entry name" value="Met-tRNA-FMT_N"/>
</dbReference>
<dbReference type="CDD" id="cd08646">
    <property type="entry name" value="FMT_core_Met-tRNA-FMT_N"/>
    <property type="match status" value="1"/>
</dbReference>
<keyword evidence="5" id="KW-0479">Metal-binding</keyword>
<dbReference type="GO" id="GO:0004479">
    <property type="term" value="F:methionyl-tRNA formyltransferase activity"/>
    <property type="evidence" value="ECO:0007669"/>
    <property type="project" value="UniProtKB-UniRule"/>
</dbReference>
<dbReference type="GO" id="GO:0005829">
    <property type="term" value="C:cytosol"/>
    <property type="evidence" value="ECO:0007669"/>
    <property type="project" value="TreeGrafter"/>
</dbReference>
<dbReference type="InterPro" id="IPR005793">
    <property type="entry name" value="Formyl_trans_C"/>
</dbReference>
<feature type="domain" description="Formyl transferase N-terminal" evidence="7">
    <location>
        <begin position="169"/>
        <end position="339"/>
    </location>
</feature>
<evidence type="ECO:0000256" key="5">
    <source>
        <dbReference type="HAMAP-Rule" id="MF_00163"/>
    </source>
</evidence>
<dbReference type="InterPro" id="IPR036477">
    <property type="entry name" value="Formyl_transf_N_sf"/>
</dbReference>